<dbReference type="InterPro" id="IPR020053">
    <property type="entry name" value="Ribosome-bd_factorA_CS"/>
</dbReference>
<dbReference type="Proteomes" id="UP000199608">
    <property type="component" value="Unassembled WGS sequence"/>
</dbReference>
<dbReference type="GO" id="GO:0043024">
    <property type="term" value="F:ribosomal small subunit binding"/>
    <property type="evidence" value="ECO:0007669"/>
    <property type="project" value="TreeGrafter"/>
</dbReference>
<dbReference type="SUPFAM" id="SSF89919">
    <property type="entry name" value="Ribosome-binding factor A, RbfA"/>
    <property type="match status" value="1"/>
</dbReference>
<keyword evidence="1 2" id="KW-0690">Ribosome biogenesis</keyword>
<dbReference type="InterPro" id="IPR000238">
    <property type="entry name" value="RbfA"/>
</dbReference>
<proteinExistence type="inferred from homology"/>
<dbReference type="PANTHER" id="PTHR33515">
    <property type="entry name" value="RIBOSOME-BINDING FACTOR A, CHLOROPLASTIC-RELATED"/>
    <property type="match status" value="1"/>
</dbReference>
<dbReference type="PROSITE" id="PS01319">
    <property type="entry name" value="RBFA"/>
    <property type="match status" value="1"/>
</dbReference>
<comment type="function">
    <text evidence="2">One of several proteins that assist in the late maturation steps of the functional core of the 30S ribosomal subunit. Associates with free 30S ribosomal subunits (but not with 30S subunits that are part of 70S ribosomes or polysomes). Required for efficient processing of 16S rRNA. May interact with the 5'-terminal helix region of 16S rRNA.</text>
</comment>
<dbReference type="Gene3D" id="3.30.300.20">
    <property type="match status" value="1"/>
</dbReference>
<name>A0A1H2E121_9BACT</name>
<dbReference type="PANTHER" id="PTHR33515:SF1">
    <property type="entry name" value="RIBOSOME-BINDING FACTOR A, CHLOROPLASTIC-RELATED"/>
    <property type="match status" value="1"/>
</dbReference>
<dbReference type="EMBL" id="FNLL01000002">
    <property type="protein sequence ID" value="SDT88860.1"/>
    <property type="molecule type" value="Genomic_DNA"/>
</dbReference>
<comment type="similarity">
    <text evidence="2">Belongs to the RbfA family.</text>
</comment>
<evidence type="ECO:0000256" key="1">
    <source>
        <dbReference type="ARBA" id="ARBA00022517"/>
    </source>
</evidence>
<keyword evidence="2" id="KW-0963">Cytoplasm</keyword>
<dbReference type="RefSeq" id="WP_092230883.1">
    <property type="nucleotide sequence ID" value="NZ_FNLL01000002.1"/>
</dbReference>
<dbReference type="HAMAP" id="MF_00003">
    <property type="entry name" value="RbfA"/>
    <property type="match status" value="1"/>
</dbReference>
<dbReference type="GO" id="GO:0030490">
    <property type="term" value="P:maturation of SSU-rRNA"/>
    <property type="evidence" value="ECO:0007669"/>
    <property type="project" value="UniProtKB-UniRule"/>
</dbReference>
<evidence type="ECO:0000256" key="2">
    <source>
        <dbReference type="HAMAP-Rule" id="MF_00003"/>
    </source>
</evidence>
<dbReference type="AlphaFoldDB" id="A0A1H2E121"/>
<comment type="subunit">
    <text evidence="2">Monomer. Binds 30S ribosomal subunits, but not 50S ribosomal subunits or 70S ribosomes.</text>
</comment>
<dbReference type="NCBIfam" id="TIGR00082">
    <property type="entry name" value="rbfA"/>
    <property type="match status" value="1"/>
</dbReference>
<sequence>MKPYSRAERISGEIQYAITELLSKKMQDPRIEMVTISGVNLSSDLRVADVYIAVFGDKKRIKDALNGFKKSKGFIKKSIAPKLGLKYMPELRFFHDDTFDKAAKMDALIKSASTGQSDEQDS</sequence>
<dbReference type="InterPro" id="IPR015946">
    <property type="entry name" value="KH_dom-like_a/b"/>
</dbReference>
<gene>
    <name evidence="2" type="primary">rbfA</name>
    <name evidence="3" type="ORF">SAMN04487931_102404</name>
</gene>
<organism evidence="3 4">
    <name type="scientific">Desulfobacula phenolica</name>
    <dbReference type="NCBI Taxonomy" id="90732"/>
    <lineage>
        <taxon>Bacteria</taxon>
        <taxon>Pseudomonadati</taxon>
        <taxon>Thermodesulfobacteriota</taxon>
        <taxon>Desulfobacteria</taxon>
        <taxon>Desulfobacterales</taxon>
        <taxon>Desulfobacteraceae</taxon>
        <taxon>Desulfobacula</taxon>
    </lineage>
</organism>
<dbReference type="GO" id="GO:0005829">
    <property type="term" value="C:cytosol"/>
    <property type="evidence" value="ECO:0007669"/>
    <property type="project" value="TreeGrafter"/>
</dbReference>
<accession>A0A1H2E121</accession>
<evidence type="ECO:0000313" key="3">
    <source>
        <dbReference type="EMBL" id="SDT88860.1"/>
    </source>
</evidence>
<reference evidence="4" key="1">
    <citation type="submission" date="2016-10" db="EMBL/GenBank/DDBJ databases">
        <authorList>
            <person name="Varghese N."/>
            <person name="Submissions S."/>
        </authorList>
    </citation>
    <scope>NUCLEOTIDE SEQUENCE [LARGE SCALE GENOMIC DNA]</scope>
    <source>
        <strain evidence="4">DSM 3384</strain>
    </source>
</reference>
<protein>
    <recommendedName>
        <fullName evidence="2">Ribosome-binding factor A</fullName>
    </recommendedName>
</protein>
<evidence type="ECO:0000313" key="4">
    <source>
        <dbReference type="Proteomes" id="UP000199608"/>
    </source>
</evidence>
<keyword evidence="4" id="KW-1185">Reference proteome</keyword>
<dbReference type="Pfam" id="PF02033">
    <property type="entry name" value="RBFA"/>
    <property type="match status" value="1"/>
</dbReference>
<comment type="subcellular location">
    <subcellularLocation>
        <location evidence="2">Cytoplasm</location>
    </subcellularLocation>
</comment>
<dbReference type="InterPro" id="IPR023799">
    <property type="entry name" value="RbfA_dom_sf"/>
</dbReference>